<feature type="compositionally biased region" description="Gly residues" evidence="2">
    <location>
        <begin position="777"/>
        <end position="789"/>
    </location>
</feature>
<dbReference type="EMBL" id="JANAWD010000011">
    <property type="protein sequence ID" value="KAJ3491490.1"/>
    <property type="molecule type" value="Genomic_DNA"/>
</dbReference>
<dbReference type="GO" id="GO:0006351">
    <property type="term" value="P:DNA-templated transcription"/>
    <property type="evidence" value="ECO:0007669"/>
    <property type="project" value="InterPro"/>
</dbReference>
<dbReference type="AlphaFoldDB" id="A0AAD5YNP6"/>
<dbReference type="PANTHER" id="PTHR46910:SF38">
    <property type="entry name" value="ZN(2)-C6 FUNGAL-TYPE DOMAIN-CONTAINING PROTEIN"/>
    <property type="match status" value="1"/>
</dbReference>
<feature type="region of interest" description="Disordered" evidence="2">
    <location>
        <begin position="65"/>
        <end position="89"/>
    </location>
</feature>
<feature type="region of interest" description="Disordered" evidence="2">
    <location>
        <begin position="594"/>
        <end position="686"/>
    </location>
</feature>
<dbReference type="Proteomes" id="UP001212997">
    <property type="component" value="Unassembled WGS sequence"/>
</dbReference>
<dbReference type="InterPro" id="IPR050987">
    <property type="entry name" value="AtrR-like"/>
</dbReference>
<feature type="compositionally biased region" description="Low complexity" evidence="2">
    <location>
        <begin position="617"/>
        <end position="634"/>
    </location>
</feature>
<dbReference type="CDD" id="cd15486">
    <property type="entry name" value="ZIP_Sip4"/>
    <property type="match status" value="1"/>
</dbReference>
<dbReference type="Pfam" id="PF04082">
    <property type="entry name" value="Fungal_trans"/>
    <property type="match status" value="1"/>
</dbReference>
<evidence type="ECO:0000313" key="5">
    <source>
        <dbReference type="Proteomes" id="UP001212997"/>
    </source>
</evidence>
<dbReference type="GO" id="GO:0008270">
    <property type="term" value="F:zinc ion binding"/>
    <property type="evidence" value="ECO:0007669"/>
    <property type="project" value="InterPro"/>
</dbReference>
<comment type="caution">
    <text evidence="4">The sequence shown here is derived from an EMBL/GenBank/DDBJ whole genome shotgun (WGS) entry which is preliminary data.</text>
</comment>
<dbReference type="SMART" id="SM00906">
    <property type="entry name" value="Fungal_trans"/>
    <property type="match status" value="1"/>
</dbReference>
<name>A0AAD5YNP6_9APHY</name>
<feature type="compositionally biased region" description="Basic residues" evidence="2">
    <location>
        <begin position="645"/>
        <end position="659"/>
    </location>
</feature>
<evidence type="ECO:0000259" key="3">
    <source>
        <dbReference type="SMART" id="SM00906"/>
    </source>
</evidence>
<feature type="region of interest" description="Disordered" evidence="2">
    <location>
        <begin position="1"/>
        <end position="24"/>
    </location>
</feature>
<feature type="domain" description="Xylanolytic transcriptional activator regulatory" evidence="3">
    <location>
        <begin position="298"/>
        <end position="371"/>
    </location>
</feature>
<dbReference type="GO" id="GO:0003700">
    <property type="term" value="F:DNA-binding transcription factor activity"/>
    <property type="evidence" value="ECO:0007669"/>
    <property type="project" value="InterPro"/>
</dbReference>
<dbReference type="GO" id="GO:0003677">
    <property type="term" value="F:DNA binding"/>
    <property type="evidence" value="ECO:0007669"/>
    <property type="project" value="InterPro"/>
</dbReference>
<keyword evidence="5" id="KW-1185">Reference proteome</keyword>
<protein>
    <recommendedName>
        <fullName evidence="3">Xylanolytic transcriptional activator regulatory domain-containing protein</fullName>
    </recommendedName>
</protein>
<accession>A0AAD5YNP6</accession>
<feature type="region of interest" description="Disordered" evidence="2">
    <location>
        <begin position="753"/>
        <end position="800"/>
    </location>
</feature>
<feature type="compositionally biased region" description="Polar residues" evidence="2">
    <location>
        <begin position="65"/>
        <end position="75"/>
    </location>
</feature>
<keyword evidence="1" id="KW-0539">Nucleus</keyword>
<evidence type="ECO:0000313" key="4">
    <source>
        <dbReference type="EMBL" id="KAJ3491490.1"/>
    </source>
</evidence>
<gene>
    <name evidence="4" type="ORF">NLI96_g660</name>
</gene>
<sequence>MSMSQRPSKAFAGKKRGPPKGYVESLENRLQKMESLLNKLCPDADFSQELGGTFEKDIWLPDKSQNALGSSSTAVAPQVPNADADDLPPSDDEIISQRTLTNSLKQMQVNPAQMRFFGKSSSIMFIQTAIEAKHEFTGTEMPKKEDRSRVPLLRSKRPQFWGIHPWINQTLQPEYPHQNFPPDDLMPALIELYFRNVNDYMPLLHRPTFERGIAEGLHLKEEGFGSTVLLVCACGSRFSDDPRVFLEGSDSTHSSGWEWFRQVQLVRKSLLAAPRLYDLQICCLTAVFLQGTSAPQACWTVIGVGIRLAQDVGAHRRKVYNTISTVDEELWKRAFWVLVSMDRVMSMMLGRPCAIQDEDFDLELPVECDDEFWEIENNTVTFKQPGGQPSKITFFNCFLRLNQILAFALRTIYSINKSKALLGFVGPQWEQHIVAELDSALNKWIDSVPEHLRWDPNRESMLYLSQSAYLYAHYYQLQIAVHRPFIPSPRKPSPLSFPSLAICTNAARSCTHVLDKPFQRGSTVLFANQMVLFTCGIVLLLNIWGGKQSGLTTDPAKEMEDVYKCMKMLKSLEPRWHTAGRLWDVLYELASVGDLPLPQPSPAPSNKRERDSDTTLSAGSSPAAMSPSSQSSVPEGPRTIAGSKRVARDHLHAHHHHHSQPTPQGYPSPLSNASPDPSSTGAGYGLPMYTEELGRVPLHGFCDIQNWQSDPMMSTMQGNTQGAPATATAAAAASAGLDPNLASIFAMPPTLYEQPLPPSQSNPGPSNQPDYTSYMGGMSGLGGHTGGSHTGESMGDPAGAPFPDTLAIWSNAPAGFEWDDWGSYITSVSGMGTSAELPR</sequence>
<organism evidence="4 5">
    <name type="scientific">Meripilus lineatus</name>
    <dbReference type="NCBI Taxonomy" id="2056292"/>
    <lineage>
        <taxon>Eukaryota</taxon>
        <taxon>Fungi</taxon>
        <taxon>Dikarya</taxon>
        <taxon>Basidiomycota</taxon>
        <taxon>Agaricomycotina</taxon>
        <taxon>Agaricomycetes</taxon>
        <taxon>Polyporales</taxon>
        <taxon>Meripilaceae</taxon>
        <taxon>Meripilus</taxon>
    </lineage>
</organism>
<proteinExistence type="predicted"/>
<dbReference type="CDD" id="cd12148">
    <property type="entry name" value="fungal_TF_MHR"/>
    <property type="match status" value="1"/>
</dbReference>
<evidence type="ECO:0000256" key="2">
    <source>
        <dbReference type="SAM" id="MobiDB-lite"/>
    </source>
</evidence>
<reference evidence="4" key="1">
    <citation type="submission" date="2022-07" db="EMBL/GenBank/DDBJ databases">
        <title>Genome Sequence of Physisporinus lineatus.</title>
        <authorList>
            <person name="Buettner E."/>
        </authorList>
    </citation>
    <scope>NUCLEOTIDE SEQUENCE</scope>
    <source>
        <strain evidence="4">VT162</strain>
    </source>
</reference>
<evidence type="ECO:0000256" key="1">
    <source>
        <dbReference type="ARBA" id="ARBA00023242"/>
    </source>
</evidence>
<dbReference type="InterPro" id="IPR007219">
    <property type="entry name" value="XnlR_reg_dom"/>
</dbReference>
<feature type="compositionally biased region" description="Polar residues" evidence="2">
    <location>
        <begin position="660"/>
        <end position="681"/>
    </location>
</feature>
<dbReference type="PANTHER" id="PTHR46910">
    <property type="entry name" value="TRANSCRIPTION FACTOR PDR1"/>
    <property type="match status" value="1"/>
</dbReference>